<dbReference type="RefSeq" id="WP_018696635.1">
    <property type="nucleotide sequence ID" value="NZ_AP025581.1"/>
</dbReference>
<comment type="caution">
    <text evidence="1">The sequence shown here is derived from an EMBL/GenBank/DDBJ whole genome shotgun (WGS) entry which is preliminary data.</text>
</comment>
<dbReference type="EMBL" id="BQOL01000001">
    <property type="protein sequence ID" value="GKI17744.1"/>
    <property type="molecule type" value="Genomic_DNA"/>
</dbReference>
<dbReference type="AlphaFoldDB" id="A0AA37KQF5"/>
<dbReference type="Proteomes" id="UP001181347">
    <property type="component" value="Unassembled WGS sequence"/>
</dbReference>
<reference evidence="2" key="2">
    <citation type="submission" date="2023-10" db="EMBL/GenBank/DDBJ databases">
        <title>Genome Sequence of the Bacteria from From Gut Wall in Crohn's Disease.</title>
        <authorList>
            <person name="Rodriguez-Palacios A."/>
        </authorList>
    </citation>
    <scope>NUCLEOTIDE SEQUENCE</scope>
    <source>
        <strain evidence="2">CavFT-hAR58</strain>
    </source>
</reference>
<name>A0AA37KQF5_9BACT</name>
<evidence type="ECO:0000313" key="1">
    <source>
        <dbReference type="EMBL" id="GKI17744.1"/>
    </source>
</evidence>
<accession>A0AA37KQF5</accession>
<evidence type="ECO:0000313" key="2">
    <source>
        <dbReference type="EMBL" id="MDU0260318.1"/>
    </source>
</evidence>
<evidence type="ECO:0000313" key="3">
    <source>
        <dbReference type="Proteomes" id="UP001055105"/>
    </source>
</evidence>
<organism evidence="1 3">
    <name type="scientific">Alistipes finegoldii</name>
    <dbReference type="NCBI Taxonomy" id="214856"/>
    <lineage>
        <taxon>Bacteria</taxon>
        <taxon>Pseudomonadati</taxon>
        <taxon>Bacteroidota</taxon>
        <taxon>Bacteroidia</taxon>
        <taxon>Bacteroidales</taxon>
        <taxon>Rikenellaceae</taxon>
        <taxon>Alistipes</taxon>
    </lineage>
</organism>
<dbReference type="EMBL" id="JAWDES010000005">
    <property type="protein sequence ID" value="MDU0260318.1"/>
    <property type="molecule type" value="Genomic_DNA"/>
</dbReference>
<protein>
    <submittedName>
        <fullName evidence="1">Uncharacterized protein</fullName>
    </submittedName>
</protein>
<sequence>MKTYYDLSDEEFLRYLRLLVAQLSRLPPYRWQQIAAIAGNPEEFIEIVQSMCNDGLFDWIDDFGNRCCFIDIKDDSLIRLDPMYVRTLKTGIDKRIWK</sequence>
<gene>
    <name evidence="1" type="ORF">CE91St16_06520</name>
    <name evidence="2" type="ORF">RVH17_09365</name>
</gene>
<dbReference type="Proteomes" id="UP001055105">
    <property type="component" value="Unassembled WGS sequence"/>
</dbReference>
<reference evidence="1" key="1">
    <citation type="submission" date="2022-01" db="EMBL/GenBank/DDBJ databases">
        <title>Novel bile acid biosynthetic pathways are enriched in the microbiome of centenarians.</title>
        <authorList>
            <person name="Sato Y."/>
            <person name="Atarashi K."/>
            <person name="Plichta R.D."/>
            <person name="Arai Y."/>
            <person name="Sasajima S."/>
            <person name="Kearney M.S."/>
            <person name="Suda W."/>
            <person name="Takeshita K."/>
            <person name="Sasaki T."/>
            <person name="Okamoto S."/>
            <person name="Skelly N.A."/>
            <person name="Okamura Y."/>
            <person name="Vlamakis H."/>
            <person name="Li Y."/>
            <person name="Tanoue T."/>
            <person name="Takei H."/>
            <person name="Nittono H."/>
            <person name="Narushima S."/>
            <person name="Irie J."/>
            <person name="Itoh H."/>
            <person name="Moriya K."/>
            <person name="Sugiura Y."/>
            <person name="Suematsu M."/>
            <person name="Moritoki N."/>
            <person name="Shibata S."/>
            <person name="Littman R.D."/>
            <person name="Fischbach A.M."/>
            <person name="Uwamino Y."/>
            <person name="Inoue T."/>
            <person name="Honda A."/>
            <person name="Hattori M."/>
            <person name="Murai T."/>
            <person name="Xavier J.R."/>
            <person name="Hirose N."/>
            <person name="Honda K."/>
        </authorList>
    </citation>
    <scope>NUCLEOTIDE SEQUENCE</scope>
    <source>
        <strain evidence="1">CE91-St16</strain>
    </source>
</reference>
<proteinExistence type="predicted"/>